<evidence type="ECO:0000313" key="3">
    <source>
        <dbReference type="RefSeq" id="XP_006816967.1"/>
    </source>
</evidence>
<name>A0ABM0MAC6_SACKO</name>
<sequence>MSESENAFQFDLSPGQPWHQHPRFHRYWQHYYSVRDWYYNYWFTPYTLPALQTQPYLSYPFNLPNHLHHNTFDGYHDNSQPWSSRSGQQGFLNQPSTAQGSFLQTTCGPNEQSEESSETTTEEDVDEGDNFEMEVSHEMKEFFAKSEKHRKERNKENAFVAPRILYGKDAAVIHGMETALQLQFDRNCDKKQPKIWPTIPLKF</sequence>
<dbReference type="InterPro" id="IPR034754">
    <property type="entry name" value="GEMIN8"/>
</dbReference>
<dbReference type="PANTHER" id="PTHR16238:SF7">
    <property type="entry name" value="GEM-ASSOCIATED PROTEIN 8"/>
    <property type="match status" value="1"/>
</dbReference>
<feature type="region of interest" description="Disordered" evidence="1">
    <location>
        <begin position="77"/>
        <end position="127"/>
    </location>
</feature>
<evidence type="ECO:0000256" key="1">
    <source>
        <dbReference type="SAM" id="MobiDB-lite"/>
    </source>
</evidence>
<dbReference type="GeneID" id="102808753"/>
<dbReference type="PANTHER" id="PTHR16238">
    <property type="entry name" value="GEM-ASSOCIATED PROTEIN 8"/>
    <property type="match status" value="1"/>
</dbReference>
<dbReference type="Proteomes" id="UP000694865">
    <property type="component" value="Unplaced"/>
</dbReference>
<protein>
    <submittedName>
        <fullName evidence="3">Gem-associated protein 8-like</fullName>
    </submittedName>
</protein>
<gene>
    <name evidence="3" type="primary">LOC102808753</name>
</gene>
<accession>A0ABM0MAC6</accession>
<dbReference type="Pfam" id="PF15348">
    <property type="entry name" value="GEMIN8"/>
    <property type="match status" value="2"/>
</dbReference>
<reference evidence="3" key="1">
    <citation type="submission" date="2025-08" db="UniProtKB">
        <authorList>
            <consortium name="RefSeq"/>
        </authorList>
    </citation>
    <scope>IDENTIFICATION</scope>
    <source>
        <tissue evidence="3">Testes</tissue>
    </source>
</reference>
<feature type="compositionally biased region" description="Polar residues" evidence="1">
    <location>
        <begin position="77"/>
        <end position="111"/>
    </location>
</feature>
<feature type="compositionally biased region" description="Acidic residues" evidence="1">
    <location>
        <begin position="112"/>
        <end position="127"/>
    </location>
</feature>
<keyword evidence="2" id="KW-1185">Reference proteome</keyword>
<proteinExistence type="predicted"/>
<organism evidence="2 3">
    <name type="scientific">Saccoglossus kowalevskii</name>
    <name type="common">Acorn worm</name>
    <dbReference type="NCBI Taxonomy" id="10224"/>
    <lineage>
        <taxon>Eukaryota</taxon>
        <taxon>Metazoa</taxon>
        <taxon>Hemichordata</taxon>
        <taxon>Enteropneusta</taxon>
        <taxon>Harrimaniidae</taxon>
        <taxon>Saccoglossus</taxon>
    </lineage>
</organism>
<evidence type="ECO:0000313" key="2">
    <source>
        <dbReference type="Proteomes" id="UP000694865"/>
    </source>
</evidence>
<dbReference type="RefSeq" id="XP_006816967.1">
    <property type="nucleotide sequence ID" value="XM_006816904.1"/>
</dbReference>